<feature type="domain" description="PRC-barrel" evidence="1">
    <location>
        <begin position="93"/>
        <end position="155"/>
    </location>
</feature>
<accession>A0A3G1KNA0</accession>
<protein>
    <recommendedName>
        <fullName evidence="1">PRC-barrel domain-containing protein</fullName>
    </recommendedName>
</protein>
<dbReference type="Gene3D" id="2.30.30.240">
    <property type="entry name" value="PRC-barrel domain"/>
    <property type="match status" value="2"/>
</dbReference>
<proteinExistence type="predicted"/>
<feature type="domain" description="PRC-barrel" evidence="1">
    <location>
        <begin position="1"/>
        <end position="74"/>
    </location>
</feature>
<dbReference type="InterPro" id="IPR027275">
    <property type="entry name" value="PRC-brl_dom"/>
</dbReference>
<dbReference type="SUPFAM" id="SSF50346">
    <property type="entry name" value="PRC-barrel domain"/>
    <property type="match status" value="2"/>
</dbReference>
<dbReference type="OrthoDB" id="1707618at2"/>
<keyword evidence="3" id="KW-1185">Reference proteome</keyword>
<dbReference type="Pfam" id="PF05239">
    <property type="entry name" value="PRC"/>
    <property type="match status" value="2"/>
</dbReference>
<evidence type="ECO:0000259" key="1">
    <source>
        <dbReference type="Pfam" id="PF05239"/>
    </source>
</evidence>
<evidence type="ECO:0000313" key="3">
    <source>
        <dbReference type="Proteomes" id="UP000323521"/>
    </source>
</evidence>
<name>A0A3G1KNA0_FORW1</name>
<dbReference type="AlphaFoldDB" id="A0A3G1KNA0"/>
<reference evidence="2 3" key="1">
    <citation type="submission" date="2016-10" db="EMBL/GenBank/DDBJ databases">
        <title>Complete Genome Sequence of Peptococcaceae strain DCMF.</title>
        <authorList>
            <person name="Edwards R.J."/>
            <person name="Holland S.I."/>
            <person name="Deshpande N.P."/>
            <person name="Wong Y.K."/>
            <person name="Ertan H."/>
            <person name="Manefield M."/>
            <person name="Russell T.L."/>
            <person name="Lee M.J."/>
        </authorList>
    </citation>
    <scope>NUCLEOTIDE SEQUENCE [LARGE SCALE GENOMIC DNA]</scope>
    <source>
        <strain evidence="2 3">DCMF</strain>
    </source>
</reference>
<dbReference type="Proteomes" id="UP000323521">
    <property type="component" value="Chromosome"/>
</dbReference>
<dbReference type="EMBL" id="CP017634">
    <property type="protein sequence ID" value="ATW23971.1"/>
    <property type="molecule type" value="Genomic_DNA"/>
</dbReference>
<sequence>MFKGRQIKGLRVITFGDGKEIGRVEDLLINTETGMLQGFVIENRSILKNAKYVQLGHVVSVGRDAVMITSIEDVQDDHDNSVCKLSWQNRLEKNVFSKEGTDIGTVQDIFFELPEGRILGIEMSGGIWADLNQGRKMVPWHQILSGKGENLLVDTWEEDIWL</sequence>
<gene>
    <name evidence="2" type="ORF">DCMF_03460</name>
</gene>
<dbReference type="RefSeq" id="WP_148133144.1">
    <property type="nucleotide sequence ID" value="NZ_CP017634.1"/>
</dbReference>
<evidence type="ECO:0000313" key="2">
    <source>
        <dbReference type="EMBL" id="ATW23971.1"/>
    </source>
</evidence>
<organism evidence="2 3">
    <name type="scientific">Formimonas warabiya</name>
    <dbReference type="NCBI Taxonomy" id="1761012"/>
    <lineage>
        <taxon>Bacteria</taxon>
        <taxon>Bacillati</taxon>
        <taxon>Bacillota</taxon>
        <taxon>Clostridia</taxon>
        <taxon>Eubacteriales</taxon>
        <taxon>Peptococcaceae</taxon>
        <taxon>Candidatus Formimonas</taxon>
    </lineage>
</organism>
<dbReference type="InterPro" id="IPR011033">
    <property type="entry name" value="PRC_barrel-like_sf"/>
</dbReference>
<dbReference type="KEGG" id="fwa:DCMF_03460"/>